<name>A0A843W5T8_COLES</name>
<organism evidence="2 3">
    <name type="scientific">Colocasia esculenta</name>
    <name type="common">Wild taro</name>
    <name type="synonym">Arum esculentum</name>
    <dbReference type="NCBI Taxonomy" id="4460"/>
    <lineage>
        <taxon>Eukaryota</taxon>
        <taxon>Viridiplantae</taxon>
        <taxon>Streptophyta</taxon>
        <taxon>Embryophyta</taxon>
        <taxon>Tracheophyta</taxon>
        <taxon>Spermatophyta</taxon>
        <taxon>Magnoliopsida</taxon>
        <taxon>Liliopsida</taxon>
        <taxon>Araceae</taxon>
        <taxon>Aroideae</taxon>
        <taxon>Colocasieae</taxon>
        <taxon>Colocasia</taxon>
    </lineage>
</organism>
<accession>A0A843W5T8</accession>
<reference evidence="2" key="1">
    <citation type="submission" date="2017-07" db="EMBL/GenBank/DDBJ databases">
        <title>Taro Niue Genome Assembly and Annotation.</title>
        <authorList>
            <person name="Atibalentja N."/>
            <person name="Keating K."/>
            <person name="Fields C.J."/>
        </authorList>
    </citation>
    <scope>NUCLEOTIDE SEQUENCE</scope>
    <source>
        <strain evidence="2">Niue_2</strain>
        <tissue evidence="2">Leaf</tissue>
    </source>
</reference>
<proteinExistence type="predicted"/>
<evidence type="ECO:0000313" key="2">
    <source>
        <dbReference type="EMBL" id="MQM01071.1"/>
    </source>
</evidence>
<gene>
    <name evidence="2" type="ORF">Taro_033818</name>
</gene>
<comment type="caution">
    <text evidence="2">The sequence shown here is derived from an EMBL/GenBank/DDBJ whole genome shotgun (WGS) entry which is preliminary data.</text>
</comment>
<feature type="compositionally biased region" description="Low complexity" evidence="1">
    <location>
        <begin position="218"/>
        <end position="230"/>
    </location>
</feature>
<feature type="compositionally biased region" description="Basic residues" evidence="1">
    <location>
        <begin position="30"/>
        <end position="42"/>
    </location>
</feature>
<dbReference type="OrthoDB" id="1938804at2759"/>
<dbReference type="AlphaFoldDB" id="A0A843W5T8"/>
<keyword evidence="3" id="KW-1185">Reference proteome</keyword>
<protein>
    <submittedName>
        <fullName evidence="2">Uncharacterized protein</fullName>
    </submittedName>
</protein>
<evidence type="ECO:0000256" key="1">
    <source>
        <dbReference type="SAM" id="MobiDB-lite"/>
    </source>
</evidence>
<feature type="region of interest" description="Disordered" evidence="1">
    <location>
        <begin position="126"/>
        <end position="150"/>
    </location>
</feature>
<dbReference type="Proteomes" id="UP000652761">
    <property type="component" value="Unassembled WGS sequence"/>
</dbReference>
<dbReference type="EMBL" id="NMUH01002614">
    <property type="protein sequence ID" value="MQM01071.1"/>
    <property type="molecule type" value="Genomic_DNA"/>
</dbReference>
<sequence>MNQLGATNVNEAEQLHLYPPFLLHQFNQPRRPRTPPRQHQRRPAVSPPRTRSVDPVVSEFAGSTLETFESEYKRGISGWNFNIDDMKAQAALDVDEKAQDKEPTNSLFEIEGLQEKASCSVSSIASCSSKDENDEVTPDKPVLSSPEETTLSLSMKSIGSDDEFMITVPSNQNLVHSERQSHGSSEIENLLGENCESEINEKLPDGAPVQHSHERKASASSSPSDIVQPSSRGERMFVHLSFDFVLRGVPACLPGRSKGLRNAEKEFFIYP</sequence>
<feature type="region of interest" description="Disordered" evidence="1">
    <location>
        <begin position="26"/>
        <end position="54"/>
    </location>
</feature>
<feature type="region of interest" description="Disordered" evidence="1">
    <location>
        <begin position="200"/>
        <end position="230"/>
    </location>
</feature>
<evidence type="ECO:0000313" key="3">
    <source>
        <dbReference type="Proteomes" id="UP000652761"/>
    </source>
</evidence>